<reference evidence="9 10" key="1">
    <citation type="submission" date="2024-01" db="EMBL/GenBank/DDBJ databases">
        <title>The genomes of 5 underutilized Papilionoideae crops provide insights into root nodulation and disease resistanc.</title>
        <authorList>
            <person name="Jiang F."/>
        </authorList>
    </citation>
    <scope>NUCLEOTIDE SEQUENCE [LARGE SCALE GENOMIC DNA]</scope>
    <source>
        <strain evidence="9">DUOXIRENSHENG_FW03</strain>
        <tissue evidence="9">Leaves</tissue>
    </source>
</reference>
<evidence type="ECO:0000256" key="2">
    <source>
        <dbReference type="ARBA" id="ARBA00013127"/>
    </source>
</evidence>
<organism evidence="9 10">
    <name type="scientific">Psophocarpus tetragonolobus</name>
    <name type="common">Winged bean</name>
    <name type="synonym">Dolichos tetragonolobus</name>
    <dbReference type="NCBI Taxonomy" id="3891"/>
    <lineage>
        <taxon>Eukaryota</taxon>
        <taxon>Viridiplantae</taxon>
        <taxon>Streptophyta</taxon>
        <taxon>Embryophyta</taxon>
        <taxon>Tracheophyta</taxon>
        <taxon>Spermatophyta</taxon>
        <taxon>Magnoliopsida</taxon>
        <taxon>eudicotyledons</taxon>
        <taxon>Gunneridae</taxon>
        <taxon>Pentapetalae</taxon>
        <taxon>rosids</taxon>
        <taxon>fabids</taxon>
        <taxon>Fabales</taxon>
        <taxon>Fabaceae</taxon>
        <taxon>Papilionoideae</taxon>
        <taxon>50 kb inversion clade</taxon>
        <taxon>NPAAA clade</taxon>
        <taxon>indigoferoid/millettioid clade</taxon>
        <taxon>Phaseoleae</taxon>
        <taxon>Psophocarpus</taxon>
    </lineage>
</organism>
<evidence type="ECO:0000313" key="10">
    <source>
        <dbReference type="Proteomes" id="UP001386955"/>
    </source>
</evidence>
<dbReference type="GO" id="GO:0006570">
    <property type="term" value="P:tyrosine metabolic process"/>
    <property type="evidence" value="ECO:0007669"/>
    <property type="project" value="InterPro"/>
</dbReference>
<keyword evidence="5" id="KW-0560">Oxidoreductase</keyword>
<dbReference type="GO" id="GO:0046872">
    <property type="term" value="F:metal ion binding"/>
    <property type="evidence" value="ECO:0007669"/>
    <property type="project" value="UniProtKB-KW"/>
</dbReference>
<dbReference type="EC" id="1.13.11.5" evidence="2"/>
<feature type="transmembrane region" description="Helical" evidence="7">
    <location>
        <begin position="21"/>
        <end position="41"/>
    </location>
</feature>
<evidence type="ECO:0000256" key="1">
    <source>
        <dbReference type="ARBA" id="ARBA00004704"/>
    </source>
</evidence>
<dbReference type="GO" id="GO:0006559">
    <property type="term" value="P:L-phenylalanine catabolic process"/>
    <property type="evidence" value="ECO:0007669"/>
    <property type="project" value="InterPro"/>
</dbReference>
<dbReference type="InterPro" id="IPR046452">
    <property type="entry name" value="HgmA_N"/>
</dbReference>
<evidence type="ECO:0000313" key="9">
    <source>
        <dbReference type="EMBL" id="KAK7406280.1"/>
    </source>
</evidence>
<feature type="domain" description="Homogentisate 1,2-dioxygenase N-terminal" evidence="8">
    <location>
        <begin position="93"/>
        <end position="138"/>
    </location>
</feature>
<dbReference type="Proteomes" id="UP001386955">
    <property type="component" value="Unassembled WGS sequence"/>
</dbReference>
<accession>A0AAN9SWX4</accession>
<proteinExistence type="predicted"/>
<dbReference type="GO" id="GO:0005737">
    <property type="term" value="C:cytoplasm"/>
    <property type="evidence" value="ECO:0007669"/>
    <property type="project" value="TreeGrafter"/>
</dbReference>
<dbReference type="SUPFAM" id="SSF51182">
    <property type="entry name" value="RmlC-like cupins"/>
    <property type="match status" value="1"/>
</dbReference>
<dbReference type="PANTHER" id="PTHR11056">
    <property type="entry name" value="HOMOGENTISATE 1,2-DIOXYGENASE"/>
    <property type="match status" value="1"/>
</dbReference>
<dbReference type="AlphaFoldDB" id="A0AAN9SWX4"/>
<dbReference type="PANTHER" id="PTHR11056:SF0">
    <property type="entry name" value="HOMOGENTISATE 1,2-DIOXYGENASE"/>
    <property type="match status" value="1"/>
</dbReference>
<keyword evidence="6" id="KW-0408">Iron</keyword>
<comment type="pathway">
    <text evidence="1">Amino-acid degradation; L-phenylalanine degradation; acetoacetate and fumarate from L-phenylalanine: step 4/6.</text>
</comment>
<keyword evidence="7" id="KW-0812">Transmembrane</keyword>
<evidence type="ECO:0000259" key="8">
    <source>
        <dbReference type="Pfam" id="PF20510"/>
    </source>
</evidence>
<keyword evidence="3" id="KW-0479">Metal-binding</keyword>
<keyword evidence="10" id="KW-1185">Reference proteome</keyword>
<protein>
    <recommendedName>
        <fullName evidence="2">homogentisate 1,2-dioxygenase</fullName>
        <ecNumber evidence="2">1.13.11.5</ecNumber>
    </recommendedName>
</protein>
<keyword evidence="7" id="KW-1133">Transmembrane helix</keyword>
<name>A0AAN9SWX4_PSOTE</name>
<evidence type="ECO:0000256" key="3">
    <source>
        <dbReference type="ARBA" id="ARBA00022723"/>
    </source>
</evidence>
<gene>
    <name evidence="9" type="ORF">VNO78_07903</name>
</gene>
<evidence type="ECO:0000256" key="7">
    <source>
        <dbReference type="SAM" id="Phobius"/>
    </source>
</evidence>
<dbReference type="GO" id="GO:0004411">
    <property type="term" value="F:homogentisate 1,2-dioxygenase activity"/>
    <property type="evidence" value="ECO:0007669"/>
    <property type="project" value="UniProtKB-EC"/>
</dbReference>
<dbReference type="InterPro" id="IPR005708">
    <property type="entry name" value="Homogentis_dOase"/>
</dbReference>
<keyword evidence="4" id="KW-0223">Dioxygenase</keyword>
<evidence type="ECO:0000256" key="6">
    <source>
        <dbReference type="ARBA" id="ARBA00023004"/>
    </source>
</evidence>
<dbReference type="Pfam" id="PF20510">
    <property type="entry name" value="HgmA_N"/>
    <property type="match status" value="1"/>
</dbReference>
<evidence type="ECO:0000256" key="4">
    <source>
        <dbReference type="ARBA" id="ARBA00022964"/>
    </source>
</evidence>
<comment type="caution">
    <text evidence="9">The sequence shown here is derived from an EMBL/GenBank/DDBJ whole genome shotgun (WGS) entry which is preliminary data.</text>
</comment>
<dbReference type="InterPro" id="IPR011051">
    <property type="entry name" value="RmlC_Cupin_sf"/>
</dbReference>
<evidence type="ECO:0000256" key="5">
    <source>
        <dbReference type="ARBA" id="ARBA00023002"/>
    </source>
</evidence>
<dbReference type="EMBL" id="JAYMYS010000002">
    <property type="protein sequence ID" value="KAK7406280.1"/>
    <property type="molecule type" value="Genomic_DNA"/>
</dbReference>
<sequence>MLMVIVDSSPIRKLKVSHDEIAILPQVVILAVLVVFVVVLVRSSLHSLYLCLSRRDALVLSCHVITLASRRASLTLTVPCHYCCSCLSLHRSLTCGQDFLVPTAWFEDKSYPGYTIVQKFGGELFSAVQDFSPYNVVA</sequence>
<keyword evidence="7" id="KW-0472">Membrane</keyword>